<keyword evidence="7 8" id="KW-0342">GTP-binding</keyword>
<feature type="binding site" evidence="8">
    <location>
        <begin position="47"/>
        <end position="49"/>
    </location>
    <ligand>
        <name>GTP</name>
        <dbReference type="ChEBI" id="CHEBI:37565"/>
    </ligand>
</feature>
<dbReference type="SUPFAM" id="SSF52540">
    <property type="entry name" value="P-loop containing nucleoside triphosphate hydrolases"/>
    <property type="match status" value="1"/>
</dbReference>
<comment type="function">
    <text evidence="8">Plays an important role in the de novo pathway of purine nucleotide biosynthesis. Catalyzes the first committed step in the biosynthesis of AMP from IMP.</text>
</comment>
<dbReference type="GO" id="GO:0004019">
    <property type="term" value="F:adenylosuccinate synthase activity"/>
    <property type="evidence" value="ECO:0007669"/>
    <property type="project" value="UniProtKB-UniRule"/>
</dbReference>
<dbReference type="EC" id="6.3.4.4" evidence="8 10"/>
<dbReference type="GO" id="GO:0005525">
    <property type="term" value="F:GTP binding"/>
    <property type="evidence" value="ECO:0007669"/>
    <property type="project" value="UniProtKB-UniRule"/>
</dbReference>
<accession>A0A0S4M4W6</accession>
<evidence type="ECO:0000313" key="11">
    <source>
        <dbReference type="EMBL" id="CUT17906.1"/>
    </source>
</evidence>
<dbReference type="GO" id="GO:0000287">
    <property type="term" value="F:magnesium ion binding"/>
    <property type="evidence" value="ECO:0007669"/>
    <property type="project" value="UniProtKB-UniRule"/>
</dbReference>
<feature type="binding site" description="in other chain" evidence="8">
    <location>
        <position position="309"/>
    </location>
    <ligand>
        <name>IMP</name>
        <dbReference type="ChEBI" id="CHEBI:58053"/>
        <note>ligand shared between dimeric partners</note>
    </ligand>
</feature>
<feature type="binding site" description="in other chain" evidence="8">
    <location>
        <position position="230"/>
    </location>
    <ligand>
        <name>IMP</name>
        <dbReference type="ChEBI" id="CHEBI:58053"/>
        <note>ligand shared between dimeric partners</note>
    </ligand>
</feature>
<reference evidence="12" key="1">
    <citation type="submission" date="2015-11" db="EMBL/GenBank/DDBJ databases">
        <authorList>
            <person name="Seth-Smith H.M.B."/>
        </authorList>
    </citation>
    <scope>NUCLEOTIDE SEQUENCE [LARGE SCALE GENOMIC DNA]</scope>
    <source>
        <strain evidence="12">2013Ark11</strain>
    </source>
</reference>
<sequence>MRQPYDRKRHVVVIGAQWGDEGKGKIVDYLASSVSSVVRFQGGHNAGHTLCLNNKKFVLHLIPSGILNPNVLCYIGNGVVVSPSALLEEIAALEYLNLDVRSRIKISMNCPLIFPFHAQLDIARESARGPNRIGTTGRGIGPAYEDKVARRSVRMQDLLSLDRLSKSLKELVDFYNQYFSFLKVSPIDYKQNLDSLWAASQQLKPMICDVSTALYKEDQDGKTILFEGAQGALLDVDHGTYPFVTSSNCVSAQAAIGSGVSPFLLHHVLGVAKSYCTRVGSGPFPTELDGKFADYFLEKGREFGSTTGRVRRCGWFDIPMLRRSNQLNGFSSLCITKMDVLDDLDEIKVCVGYSYQGSTYDVGFTDSLSLSKCEPIYETLPGWKSSTIGVSEFSDLPDNAQKYVNYIEDRVGVPVSIISTGPDREEIISIQKG</sequence>
<dbReference type="NCBIfam" id="TIGR00184">
    <property type="entry name" value="purA"/>
    <property type="match status" value="1"/>
</dbReference>
<feature type="binding site" description="in other chain" evidence="8">
    <location>
        <position position="245"/>
    </location>
    <ligand>
        <name>IMP</name>
        <dbReference type="ChEBI" id="CHEBI:58053"/>
        <note>ligand shared between dimeric partners</note>
    </ligand>
</feature>
<dbReference type="SMART" id="SM00788">
    <property type="entry name" value="Adenylsucc_synt"/>
    <property type="match status" value="1"/>
</dbReference>
<dbReference type="UniPathway" id="UPA00075">
    <property type="reaction ID" value="UER00335"/>
</dbReference>
<dbReference type="InterPro" id="IPR018220">
    <property type="entry name" value="Adenylosuccin_syn_GTP-bd"/>
</dbReference>
<feature type="binding site" evidence="8">
    <location>
        <position position="20"/>
    </location>
    <ligand>
        <name>Mg(2+)</name>
        <dbReference type="ChEBI" id="CHEBI:18420"/>
    </ligand>
</feature>
<dbReference type="PROSITE" id="PS01266">
    <property type="entry name" value="ADENYLOSUCCIN_SYN_1"/>
    <property type="match status" value="1"/>
</dbReference>
<evidence type="ECO:0000256" key="10">
    <source>
        <dbReference type="RuleBase" id="RU000520"/>
    </source>
</evidence>
<keyword evidence="5 8" id="KW-0658">Purine biosynthesis</keyword>
<feature type="binding site" evidence="8">
    <location>
        <begin position="337"/>
        <end position="339"/>
    </location>
    <ligand>
        <name>GTP</name>
        <dbReference type="ChEBI" id="CHEBI:37565"/>
    </ligand>
</feature>
<dbReference type="GO" id="GO:0005737">
    <property type="term" value="C:cytoplasm"/>
    <property type="evidence" value="ECO:0007669"/>
    <property type="project" value="UniProtKB-SubCell"/>
</dbReference>
<feature type="binding site" description="in other chain" evidence="8">
    <location>
        <begin position="45"/>
        <end position="48"/>
    </location>
    <ligand>
        <name>IMP</name>
        <dbReference type="ChEBI" id="CHEBI:58053"/>
        <note>ligand shared between dimeric partners</note>
    </ligand>
</feature>
<feature type="binding site" evidence="8">
    <location>
        <position position="311"/>
    </location>
    <ligand>
        <name>GTP</name>
        <dbReference type="ChEBI" id="CHEBI:37565"/>
    </ligand>
</feature>
<evidence type="ECO:0000256" key="5">
    <source>
        <dbReference type="ARBA" id="ARBA00022755"/>
    </source>
</evidence>
<dbReference type="Pfam" id="PF00709">
    <property type="entry name" value="Adenylsucc_synt"/>
    <property type="match status" value="1"/>
</dbReference>
<feature type="binding site" evidence="8">
    <location>
        <position position="150"/>
    </location>
    <ligand>
        <name>IMP</name>
        <dbReference type="ChEBI" id="CHEBI:58053"/>
        <note>ligand shared between dimeric partners</note>
    </ligand>
</feature>
<organism evidence="11 12">
    <name type="scientific">Candidatus Ichthyocystis hellenicum</name>
    <dbReference type="NCBI Taxonomy" id="1561003"/>
    <lineage>
        <taxon>Bacteria</taxon>
        <taxon>Pseudomonadati</taxon>
        <taxon>Pseudomonadota</taxon>
        <taxon>Betaproteobacteria</taxon>
        <taxon>Burkholderiales</taxon>
        <taxon>Candidatus Ichthyocystis</taxon>
    </lineage>
</organism>
<dbReference type="InterPro" id="IPR001114">
    <property type="entry name" value="Adenylosuccinate_synthetase"/>
</dbReference>
<dbReference type="Gene3D" id="1.10.300.10">
    <property type="entry name" value="Adenylosuccinate Synthetase, subunit A, domain 2"/>
    <property type="match status" value="1"/>
</dbReference>
<name>A0A0S4M4W6_9BURK</name>
<dbReference type="Proteomes" id="UP000198651">
    <property type="component" value="Chromosome I"/>
</dbReference>
<dbReference type="InterPro" id="IPR042109">
    <property type="entry name" value="Adenylosuccinate_synth_dom1"/>
</dbReference>
<dbReference type="GO" id="GO:0046040">
    <property type="term" value="P:IMP metabolic process"/>
    <property type="evidence" value="ECO:0007669"/>
    <property type="project" value="TreeGrafter"/>
</dbReference>
<keyword evidence="12" id="KW-1185">Reference proteome</keyword>
<gene>
    <name evidence="8 11" type="primary">purA</name>
    <name evidence="11" type="ORF">Ark11_1093</name>
</gene>
<keyword evidence="3 8" id="KW-0479">Metal-binding</keyword>
<feature type="binding site" description="in other chain" evidence="8">
    <location>
        <begin position="20"/>
        <end position="23"/>
    </location>
    <ligand>
        <name>IMP</name>
        <dbReference type="ChEBI" id="CHEBI:58053"/>
        <note>ligand shared between dimeric partners</note>
    </ligand>
</feature>
<keyword evidence="8" id="KW-0963">Cytoplasm</keyword>
<dbReference type="STRING" id="1561003.Ark11_1093"/>
<dbReference type="PANTHER" id="PTHR11846:SF0">
    <property type="entry name" value="ADENYLOSUCCINATE SYNTHETASE"/>
    <property type="match status" value="1"/>
</dbReference>
<feature type="binding site" evidence="8">
    <location>
        <begin position="19"/>
        <end position="25"/>
    </location>
    <ligand>
        <name>GTP</name>
        <dbReference type="ChEBI" id="CHEBI:37565"/>
    </ligand>
</feature>
<protein>
    <recommendedName>
        <fullName evidence="8 10">Adenylosuccinate synthetase</fullName>
        <shortName evidence="8">AMPSase</shortName>
        <shortName evidence="8">AdSS</shortName>
        <ecNumber evidence="8 10">6.3.4.4</ecNumber>
    </recommendedName>
    <alternativeName>
        <fullName evidence="8">IMP--aspartate ligase</fullName>
    </alternativeName>
</protein>
<feature type="binding site" evidence="8">
    <location>
        <begin position="305"/>
        <end position="311"/>
    </location>
    <ligand>
        <name>substrate</name>
    </ligand>
</feature>
<dbReference type="InterPro" id="IPR042111">
    <property type="entry name" value="Adenylosuccinate_synth_dom3"/>
</dbReference>
<comment type="subcellular location">
    <subcellularLocation>
        <location evidence="8">Cytoplasm</location>
    </subcellularLocation>
</comment>
<proteinExistence type="inferred from homology"/>
<comment type="similarity">
    <text evidence="8 10">Belongs to the adenylosuccinate synthetase family.</text>
</comment>
<dbReference type="FunFam" id="1.10.300.10:FF:000001">
    <property type="entry name" value="Adenylosuccinate synthetase"/>
    <property type="match status" value="1"/>
</dbReference>
<evidence type="ECO:0000256" key="2">
    <source>
        <dbReference type="ARBA" id="ARBA00022598"/>
    </source>
</evidence>
<comment type="pathway">
    <text evidence="8 10">Purine metabolism; AMP biosynthesis via de novo pathway; AMP from IMP: step 1/2.</text>
</comment>
<dbReference type="Gene3D" id="3.90.170.10">
    <property type="entry name" value="Adenylosuccinate Synthetase, subunit A, domain 3"/>
    <property type="match status" value="1"/>
</dbReference>
<feature type="binding site" evidence="8">
    <location>
        <begin position="419"/>
        <end position="421"/>
    </location>
    <ligand>
        <name>GTP</name>
        <dbReference type="ChEBI" id="CHEBI:37565"/>
    </ligand>
</feature>
<comment type="cofactor">
    <cofactor evidence="8">
        <name>Mg(2+)</name>
        <dbReference type="ChEBI" id="CHEBI:18420"/>
    </cofactor>
    <text evidence="8">Binds 1 Mg(2+) ion per subunit.</text>
</comment>
<dbReference type="InterPro" id="IPR042110">
    <property type="entry name" value="Adenylosuccinate_synth_dom2"/>
</dbReference>
<evidence type="ECO:0000256" key="3">
    <source>
        <dbReference type="ARBA" id="ARBA00022723"/>
    </source>
</evidence>
<feature type="binding site" evidence="8">
    <location>
        <position position="47"/>
    </location>
    <ligand>
        <name>Mg(2+)</name>
        <dbReference type="ChEBI" id="CHEBI:18420"/>
    </ligand>
</feature>
<keyword evidence="2 8" id="KW-0436">Ligase</keyword>
<dbReference type="InterPro" id="IPR027417">
    <property type="entry name" value="P-loop_NTPase"/>
</dbReference>
<dbReference type="RefSeq" id="WP_092343853.1">
    <property type="nucleotide sequence ID" value="NZ_LN906597.1"/>
</dbReference>
<evidence type="ECO:0000313" key="12">
    <source>
        <dbReference type="Proteomes" id="UP000198651"/>
    </source>
</evidence>
<feature type="active site" evidence="9">
    <location>
        <position position="147"/>
    </location>
</feature>
<evidence type="ECO:0000256" key="8">
    <source>
        <dbReference type="HAMAP-Rule" id="MF_00011"/>
    </source>
</evidence>
<evidence type="ECO:0000256" key="6">
    <source>
        <dbReference type="ARBA" id="ARBA00022842"/>
    </source>
</evidence>
<dbReference type="CDD" id="cd03108">
    <property type="entry name" value="AdSS"/>
    <property type="match status" value="1"/>
</dbReference>
<evidence type="ECO:0000256" key="7">
    <source>
        <dbReference type="ARBA" id="ARBA00023134"/>
    </source>
</evidence>
<dbReference type="OrthoDB" id="9807553at2"/>
<dbReference type="HAMAP" id="MF_00011">
    <property type="entry name" value="Adenylosucc_synth"/>
    <property type="match status" value="1"/>
</dbReference>
<dbReference type="PANTHER" id="PTHR11846">
    <property type="entry name" value="ADENYLOSUCCINATE SYNTHETASE"/>
    <property type="match status" value="1"/>
</dbReference>
<evidence type="ECO:0000256" key="4">
    <source>
        <dbReference type="ARBA" id="ARBA00022741"/>
    </source>
</evidence>
<feature type="binding site" description="in other chain" evidence="8">
    <location>
        <position position="136"/>
    </location>
    <ligand>
        <name>IMP</name>
        <dbReference type="ChEBI" id="CHEBI:58053"/>
        <note>ligand shared between dimeric partners</note>
    </ligand>
</feature>
<evidence type="ECO:0000256" key="1">
    <source>
        <dbReference type="ARBA" id="ARBA00011738"/>
    </source>
</evidence>
<feature type="active site" description="Proton donor" evidence="8">
    <location>
        <position position="48"/>
    </location>
</feature>
<dbReference type="EMBL" id="LN906597">
    <property type="protein sequence ID" value="CUT17906.1"/>
    <property type="molecule type" value="Genomic_DNA"/>
</dbReference>
<dbReference type="PROSITE" id="PS00513">
    <property type="entry name" value="ADENYLOSUCCIN_SYN_2"/>
    <property type="match status" value="1"/>
</dbReference>
<dbReference type="InterPro" id="IPR033128">
    <property type="entry name" value="Adenylosuccin_syn_Lys_AS"/>
</dbReference>
<dbReference type="Gene3D" id="3.40.440.10">
    <property type="entry name" value="Adenylosuccinate Synthetase, subunit A, domain 1"/>
    <property type="match status" value="1"/>
</dbReference>
<keyword evidence="4 8" id="KW-0547">Nucleotide-binding</keyword>
<dbReference type="AlphaFoldDB" id="A0A0S4M4W6"/>
<comment type="subunit">
    <text evidence="1 8">Homodimer.</text>
</comment>
<evidence type="ECO:0000256" key="9">
    <source>
        <dbReference type="PROSITE-ProRule" id="PRU10134"/>
    </source>
</evidence>
<keyword evidence="6 8" id="KW-0460">Magnesium</keyword>
<dbReference type="PATRIC" id="fig|1561003.3.peg.1121"/>
<dbReference type="FunFam" id="3.90.170.10:FF:000001">
    <property type="entry name" value="Adenylosuccinate synthetase"/>
    <property type="match status" value="1"/>
</dbReference>
<feature type="active site" description="Proton acceptor" evidence="8">
    <location>
        <position position="20"/>
    </location>
</feature>
<dbReference type="GO" id="GO:0044208">
    <property type="term" value="P:'de novo' AMP biosynthetic process"/>
    <property type="evidence" value="ECO:0007669"/>
    <property type="project" value="UniProtKB-UniRule"/>
</dbReference>
<comment type="catalytic activity">
    <reaction evidence="8 10">
        <text>IMP + L-aspartate + GTP = N(6)-(1,2-dicarboxyethyl)-AMP + GDP + phosphate + 2 H(+)</text>
        <dbReference type="Rhea" id="RHEA:15753"/>
        <dbReference type="ChEBI" id="CHEBI:15378"/>
        <dbReference type="ChEBI" id="CHEBI:29991"/>
        <dbReference type="ChEBI" id="CHEBI:37565"/>
        <dbReference type="ChEBI" id="CHEBI:43474"/>
        <dbReference type="ChEBI" id="CHEBI:57567"/>
        <dbReference type="ChEBI" id="CHEBI:58053"/>
        <dbReference type="ChEBI" id="CHEBI:58189"/>
        <dbReference type="EC" id="6.3.4.4"/>
    </reaction>
</comment>
<dbReference type="NCBIfam" id="NF002223">
    <property type="entry name" value="PRK01117.1"/>
    <property type="match status" value="1"/>
</dbReference>